<sequence length="256" mass="28632">MLELVLLTGNLAISSNWMQTGTIEAEEDQWSGAVRFNLSSATGNTDNTVLGGKVILARKYGAITHAIEGGGNFTETTTVDQDGAENTSTTQNNWFSQYRIEVQTGDRTFLFGRLRYEEDQFSGFDRKAFAGAGIGHAIYERETRDLRILAGPGVQYFERTRPLPLPEDFEQEETSLAFFFGQTFRQQIVENVEFAQSFDATWASENSTIAPAFEVKSDLTDKISLRTVYTVKHETDPPEGREKTDTLLSVAIGYEF</sequence>
<dbReference type="Proteomes" id="UP001142610">
    <property type="component" value="Unassembled WGS sequence"/>
</dbReference>
<dbReference type="EMBL" id="JANIBC010000001">
    <property type="protein sequence ID" value="MCQ8184157.1"/>
    <property type="molecule type" value="Genomic_DNA"/>
</dbReference>
<accession>A0A9X2RIS1</accession>
<dbReference type="Pfam" id="PF04338">
    <property type="entry name" value="DUF481"/>
    <property type="match status" value="1"/>
</dbReference>
<evidence type="ECO:0000313" key="2">
    <source>
        <dbReference type="Proteomes" id="UP001142610"/>
    </source>
</evidence>
<name>A0A9X2RIS1_9PROT</name>
<reference evidence="1" key="1">
    <citation type="submission" date="2022-07" db="EMBL/GenBank/DDBJ databases">
        <title>Parvularcula maris sp. nov., an algicidal bacterium isolated from seawater.</title>
        <authorList>
            <person name="Li F."/>
        </authorList>
    </citation>
    <scope>NUCLEOTIDE SEQUENCE</scope>
    <source>
        <strain evidence="1">BGMRC 0090</strain>
    </source>
</reference>
<gene>
    <name evidence="1" type="ORF">NOG11_02035</name>
</gene>
<dbReference type="RefSeq" id="WP_256617964.1">
    <property type="nucleotide sequence ID" value="NZ_JANIBC010000001.1"/>
</dbReference>
<organism evidence="1 2">
    <name type="scientific">Parvularcula maris</name>
    <dbReference type="NCBI Taxonomy" id="2965077"/>
    <lineage>
        <taxon>Bacteria</taxon>
        <taxon>Pseudomonadati</taxon>
        <taxon>Pseudomonadota</taxon>
        <taxon>Alphaproteobacteria</taxon>
        <taxon>Parvularculales</taxon>
        <taxon>Parvularculaceae</taxon>
        <taxon>Parvularcula</taxon>
    </lineage>
</organism>
<protein>
    <submittedName>
        <fullName evidence="1">DUF481 domain-containing protein</fullName>
    </submittedName>
</protein>
<evidence type="ECO:0000313" key="1">
    <source>
        <dbReference type="EMBL" id="MCQ8184157.1"/>
    </source>
</evidence>
<keyword evidence="2" id="KW-1185">Reference proteome</keyword>
<dbReference type="InterPro" id="IPR007433">
    <property type="entry name" value="DUF481"/>
</dbReference>
<proteinExistence type="predicted"/>
<dbReference type="AlphaFoldDB" id="A0A9X2RIS1"/>
<comment type="caution">
    <text evidence="1">The sequence shown here is derived from an EMBL/GenBank/DDBJ whole genome shotgun (WGS) entry which is preliminary data.</text>
</comment>